<dbReference type="NCBIfam" id="NF038402">
    <property type="entry name" value="TroA_like"/>
    <property type="match status" value="1"/>
</dbReference>
<feature type="domain" description="Fe/B12 periplasmic-binding" evidence="4">
    <location>
        <begin position="34"/>
        <end position="288"/>
    </location>
</feature>
<dbReference type="PANTHER" id="PTHR30535:SF34">
    <property type="entry name" value="MOLYBDATE-BINDING PROTEIN MOLA"/>
    <property type="match status" value="1"/>
</dbReference>
<dbReference type="Pfam" id="PF01497">
    <property type="entry name" value="Peripla_BP_2"/>
    <property type="match status" value="1"/>
</dbReference>
<dbReference type="SUPFAM" id="SSF53807">
    <property type="entry name" value="Helical backbone' metal receptor"/>
    <property type="match status" value="1"/>
</dbReference>
<evidence type="ECO:0000256" key="3">
    <source>
        <dbReference type="SAM" id="Coils"/>
    </source>
</evidence>
<dbReference type="PANTHER" id="PTHR30535">
    <property type="entry name" value="VITAMIN B12-BINDING PROTEIN"/>
    <property type="match status" value="1"/>
</dbReference>
<sequence>MKKLCILLTSIFLLTACGNENGEQVQMPDGEEMRIISLMPSNTEIVAELGEKDSLVAITTVDDYPEDLGENLTRLDTFALDEEAMTALNPTHIISHASGHDANADMITRAAESTGAEVLVVDDAQGIDEIYGTITDIGSFIEREETAKELNASLQQEVEEIHNQYSGEKAEDKVLILISTAPDIYTAGEDTFIDDFLDTLNIDNAFEDVTGYPAVTSEDVIAREPEIVLSTLGISNEELTHALDEISGLEGAAITEKENQCTPDPNLISRPGPRFTEGLTAIAECVYE</sequence>
<evidence type="ECO:0000256" key="1">
    <source>
        <dbReference type="ARBA" id="ARBA00008814"/>
    </source>
</evidence>
<dbReference type="PROSITE" id="PS51257">
    <property type="entry name" value="PROKAR_LIPOPROTEIN"/>
    <property type="match status" value="1"/>
</dbReference>
<keyword evidence="6" id="KW-1185">Reference proteome</keyword>
<keyword evidence="2" id="KW-0732">Signal</keyword>
<comment type="caution">
    <text evidence="5">The sequence shown here is derived from an EMBL/GenBank/DDBJ whole genome shotgun (WGS) entry which is preliminary data.</text>
</comment>
<name>A0A3E0AZX6_9STAP</name>
<dbReference type="Proteomes" id="UP000257076">
    <property type="component" value="Unassembled WGS sequence"/>
</dbReference>
<proteinExistence type="inferred from homology"/>
<dbReference type="InterPro" id="IPR002491">
    <property type="entry name" value="ABC_transptr_periplasmic_BD"/>
</dbReference>
<evidence type="ECO:0000313" key="6">
    <source>
        <dbReference type="Proteomes" id="UP000257076"/>
    </source>
</evidence>
<feature type="coiled-coil region" evidence="3">
    <location>
        <begin position="144"/>
        <end position="171"/>
    </location>
</feature>
<dbReference type="OrthoDB" id="9816357at2"/>
<dbReference type="InterPro" id="IPR054828">
    <property type="entry name" value="Vit_B12_bind_prot"/>
</dbReference>
<keyword evidence="3" id="KW-0175">Coiled coil</keyword>
<dbReference type="EMBL" id="QUMW01000011">
    <property type="protein sequence ID" value="REG24322.1"/>
    <property type="molecule type" value="Genomic_DNA"/>
</dbReference>
<dbReference type="RefSeq" id="WP_115885219.1">
    <property type="nucleotide sequence ID" value="NZ_CBCSHX010000003.1"/>
</dbReference>
<accession>A0A3E0AZX6</accession>
<protein>
    <submittedName>
        <fullName evidence="5">Iron complex transport system substrate-binding protein</fullName>
    </submittedName>
</protein>
<organism evidence="5 6">
    <name type="scientific">Jeotgalicoccus halotolerans</name>
    <dbReference type="NCBI Taxonomy" id="157227"/>
    <lineage>
        <taxon>Bacteria</taxon>
        <taxon>Bacillati</taxon>
        <taxon>Bacillota</taxon>
        <taxon>Bacilli</taxon>
        <taxon>Bacillales</taxon>
        <taxon>Staphylococcaceae</taxon>
        <taxon>Jeotgalicoccus</taxon>
    </lineage>
</organism>
<gene>
    <name evidence="5" type="ORF">DFR63_1419</name>
</gene>
<evidence type="ECO:0000313" key="5">
    <source>
        <dbReference type="EMBL" id="REG24322.1"/>
    </source>
</evidence>
<dbReference type="AlphaFoldDB" id="A0A3E0AZX6"/>
<dbReference type="Gene3D" id="3.40.50.1980">
    <property type="entry name" value="Nitrogenase molybdenum iron protein domain"/>
    <property type="match status" value="2"/>
</dbReference>
<comment type="similarity">
    <text evidence="1">Belongs to the bacterial solute-binding protein 8 family.</text>
</comment>
<evidence type="ECO:0000259" key="4">
    <source>
        <dbReference type="PROSITE" id="PS50983"/>
    </source>
</evidence>
<dbReference type="InterPro" id="IPR050902">
    <property type="entry name" value="ABC_Transporter_SBP"/>
</dbReference>
<dbReference type="GO" id="GO:0071281">
    <property type="term" value="P:cellular response to iron ion"/>
    <property type="evidence" value="ECO:0007669"/>
    <property type="project" value="TreeGrafter"/>
</dbReference>
<evidence type="ECO:0000256" key="2">
    <source>
        <dbReference type="ARBA" id="ARBA00022729"/>
    </source>
</evidence>
<reference evidence="5 6" key="1">
    <citation type="submission" date="2018-08" db="EMBL/GenBank/DDBJ databases">
        <title>Genomic Encyclopedia of Type Strains, Phase IV (KMG-IV): sequencing the most valuable type-strain genomes for metagenomic binning, comparative biology and taxonomic classification.</title>
        <authorList>
            <person name="Goeker M."/>
        </authorList>
    </citation>
    <scope>NUCLEOTIDE SEQUENCE [LARGE SCALE GENOMIC DNA]</scope>
    <source>
        <strain evidence="5 6">DSM 17274</strain>
    </source>
</reference>
<dbReference type="PROSITE" id="PS50983">
    <property type="entry name" value="FE_B12_PBP"/>
    <property type="match status" value="1"/>
</dbReference>